<evidence type="ECO:0000313" key="2">
    <source>
        <dbReference type="EMBL" id="KAJ7300921.1"/>
    </source>
</evidence>
<gene>
    <name evidence="2" type="ORF">DFH08DRAFT_907680</name>
</gene>
<sequence length="181" mass="18933">MRVRPIAWTSGCRASRRARRRPVLARDRLFQVPARPIALADHAHPTPRSPAAAEGVGGGCGEAGNRNLEVERRFGVGGRGFGVGFAGAGGCEGSGGRAGLGEGAPIVAAIDKSNVLPARWANHPLRRVASAPLSAPRQDGAHARVRSLLDDPDVEKGGVDAEKCRSDDDDGPIAEGLILRW</sequence>
<accession>A0AAD6YX18</accession>
<proteinExistence type="predicted"/>
<feature type="region of interest" description="Disordered" evidence="1">
    <location>
        <begin position="146"/>
        <end position="170"/>
    </location>
</feature>
<comment type="caution">
    <text evidence="2">The sequence shown here is derived from an EMBL/GenBank/DDBJ whole genome shotgun (WGS) entry which is preliminary data.</text>
</comment>
<dbReference type="AlphaFoldDB" id="A0AAD6YX18"/>
<protein>
    <submittedName>
        <fullName evidence="2">Uncharacterized protein</fullName>
    </submittedName>
</protein>
<organism evidence="2 3">
    <name type="scientific">Mycena albidolilacea</name>
    <dbReference type="NCBI Taxonomy" id="1033008"/>
    <lineage>
        <taxon>Eukaryota</taxon>
        <taxon>Fungi</taxon>
        <taxon>Dikarya</taxon>
        <taxon>Basidiomycota</taxon>
        <taxon>Agaricomycotina</taxon>
        <taxon>Agaricomycetes</taxon>
        <taxon>Agaricomycetidae</taxon>
        <taxon>Agaricales</taxon>
        <taxon>Marasmiineae</taxon>
        <taxon>Mycenaceae</taxon>
        <taxon>Mycena</taxon>
    </lineage>
</organism>
<feature type="compositionally biased region" description="Basic and acidic residues" evidence="1">
    <location>
        <begin position="154"/>
        <end position="166"/>
    </location>
</feature>
<keyword evidence="3" id="KW-1185">Reference proteome</keyword>
<dbReference type="Proteomes" id="UP001218218">
    <property type="component" value="Unassembled WGS sequence"/>
</dbReference>
<dbReference type="EMBL" id="JARIHO010000149">
    <property type="protein sequence ID" value="KAJ7300921.1"/>
    <property type="molecule type" value="Genomic_DNA"/>
</dbReference>
<reference evidence="2" key="1">
    <citation type="submission" date="2023-03" db="EMBL/GenBank/DDBJ databases">
        <title>Massive genome expansion in bonnet fungi (Mycena s.s.) driven by repeated elements and novel gene families across ecological guilds.</title>
        <authorList>
            <consortium name="Lawrence Berkeley National Laboratory"/>
            <person name="Harder C.B."/>
            <person name="Miyauchi S."/>
            <person name="Viragh M."/>
            <person name="Kuo A."/>
            <person name="Thoen E."/>
            <person name="Andreopoulos B."/>
            <person name="Lu D."/>
            <person name="Skrede I."/>
            <person name="Drula E."/>
            <person name="Henrissat B."/>
            <person name="Morin E."/>
            <person name="Kohler A."/>
            <person name="Barry K."/>
            <person name="LaButti K."/>
            <person name="Morin E."/>
            <person name="Salamov A."/>
            <person name="Lipzen A."/>
            <person name="Mereny Z."/>
            <person name="Hegedus B."/>
            <person name="Baldrian P."/>
            <person name="Stursova M."/>
            <person name="Weitz H."/>
            <person name="Taylor A."/>
            <person name="Grigoriev I.V."/>
            <person name="Nagy L.G."/>
            <person name="Martin F."/>
            <person name="Kauserud H."/>
        </authorList>
    </citation>
    <scope>NUCLEOTIDE SEQUENCE</scope>
    <source>
        <strain evidence="2">CBHHK002</strain>
    </source>
</reference>
<evidence type="ECO:0000256" key="1">
    <source>
        <dbReference type="SAM" id="MobiDB-lite"/>
    </source>
</evidence>
<name>A0AAD6YX18_9AGAR</name>
<evidence type="ECO:0000313" key="3">
    <source>
        <dbReference type="Proteomes" id="UP001218218"/>
    </source>
</evidence>